<dbReference type="EC" id="1.11.1.7" evidence="18"/>
<evidence type="ECO:0000256" key="8">
    <source>
        <dbReference type="ARBA" id="ARBA00023002"/>
    </source>
</evidence>
<evidence type="ECO:0000313" key="20">
    <source>
        <dbReference type="EMBL" id="KAG0537579.1"/>
    </source>
</evidence>
<dbReference type="FunFam" id="1.10.420.10:FF:000001">
    <property type="entry name" value="Peroxidase"/>
    <property type="match status" value="1"/>
</dbReference>
<comment type="similarity">
    <text evidence="18">Belongs to the peroxidase family. Classical plant (class III) peroxidase subfamily.</text>
</comment>
<dbReference type="GO" id="GO:0046872">
    <property type="term" value="F:metal ion binding"/>
    <property type="evidence" value="ECO:0007669"/>
    <property type="project" value="UniProtKB-UniRule"/>
</dbReference>
<dbReference type="PROSITE" id="PS00435">
    <property type="entry name" value="PEROXIDASE_1"/>
    <property type="match status" value="1"/>
</dbReference>
<evidence type="ECO:0000313" key="21">
    <source>
        <dbReference type="Proteomes" id="UP000807115"/>
    </source>
</evidence>
<evidence type="ECO:0000256" key="7">
    <source>
        <dbReference type="ARBA" id="ARBA00022837"/>
    </source>
</evidence>
<evidence type="ECO:0000256" key="10">
    <source>
        <dbReference type="ARBA" id="ARBA00023157"/>
    </source>
</evidence>
<dbReference type="GO" id="GO:0140825">
    <property type="term" value="F:lactoperoxidase activity"/>
    <property type="evidence" value="ECO:0007669"/>
    <property type="project" value="UniProtKB-EC"/>
</dbReference>
<dbReference type="InterPro" id="IPR000823">
    <property type="entry name" value="Peroxidase_pln"/>
</dbReference>
<dbReference type="PRINTS" id="PR00461">
    <property type="entry name" value="PLPEROXIDASE"/>
</dbReference>
<dbReference type="InterPro" id="IPR019794">
    <property type="entry name" value="Peroxidases_AS"/>
</dbReference>
<reference evidence="20" key="2">
    <citation type="submission" date="2020-10" db="EMBL/GenBank/DDBJ databases">
        <authorList>
            <person name="Cooper E.A."/>
            <person name="Brenton Z.W."/>
            <person name="Flinn B.S."/>
            <person name="Jenkins J."/>
            <person name="Shu S."/>
            <person name="Flowers D."/>
            <person name="Luo F."/>
            <person name="Wang Y."/>
            <person name="Xia P."/>
            <person name="Barry K."/>
            <person name="Daum C."/>
            <person name="Lipzen A."/>
            <person name="Yoshinaga Y."/>
            <person name="Schmutz J."/>
            <person name="Saski C."/>
            <person name="Vermerris W."/>
            <person name="Kresovich S."/>
        </authorList>
    </citation>
    <scope>NUCLEOTIDE SEQUENCE</scope>
</reference>
<feature type="binding site" evidence="15">
    <location>
        <position position="204"/>
    </location>
    <ligand>
        <name>Ca(2+)</name>
        <dbReference type="ChEBI" id="CHEBI:29108"/>
        <label>2</label>
    </ligand>
</feature>
<comment type="cofactor">
    <cofactor evidence="15 18">
        <name>heme b</name>
        <dbReference type="ChEBI" id="CHEBI:60344"/>
    </cofactor>
    <text evidence="15 18">Binds 1 heme b (iron(II)-protoporphyrin IX) group per subunit.</text>
</comment>
<feature type="binding site" evidence="15">
    <location>
        <position position="85"/>
    </location>
    <ligand>
        <name>Ca(2+)</name>
        <dbReference type="ChEBI" id="CHEBI:29108"/>
        <label>1</label>
    </ligand>
</feature>
<evidence type="ECO:0000256" key="17">
    <source>
        <dbReference type="PIRSR" id="PIRSR600823-5"/>
    </source>
</evidence>
<evidence type="ECO:0000256" key="5">
    <source>
        <dbReference type="ARBA" id="ARBA00022617"/>
    </source>
</evidence>
<dbReference type="InterPro" id="IPR019793">
    <property type="entry name" value="Peroxidases_heam-ligand_BS"/>
</dbReference>
<keyword evidence="6 15" id="KW-0479">Metal-binding</keyword>
<feature type="disulfide bond" evidence="17">
    <location>
        <begin position="77"/>
        <end position="82"/>
    </location>
</feature>
<dbReference type="InterPro" id="IPR033905">
    <property type="entry name" value="Secretory_peroxidase"/>
</dbReference>
<dbReference type="PANTHER" id="PTHR31517">
    <property type="match status" value="1"/>
</dbReference>
<dbReference type="CDD" id="cd00693">
    <property type="entry name" value="secretory_peroxidase"/>
    <property type="match status" value="1"/>
</dbReference>
<feature type="binding site" evidence="15">
    <location>
        <position position="76"/>
    </location>
    <ligand>
        <name>Ca(2+)</name>
        <dbReference type="ChEBI" id="CHEBI:29108"/>
        <label>1</label>
    </ligand>
</feature>
<keyword evidence="11" id="KW-0325">Glycoprotein</keyword>
<dbReference type="GO" id="GO:0020037">
    <property type="term" value="F:heme binding"/>
    <property type="evidence" value="ECO:0007669"/>
    <property type="project" value="UniProtKB-UniRule"/>
</dbReference>
<comment type="subcellular location">
    <subcellularLocation>
        <location evidence="2 18">Secreted</location>
    </subcellularLocation>
</comment>
<feature type="active site" description="Proton acceptor" evidence="14">
    <location>
        <position position="75"/>
    </location>
</feature>
<keyword evidence="13 18" id="KW-0376">Hydrogen peroxide</keyword>
<dbReference type="PANTHER" id="PTHR31517:SF84">
    <property type="entry name" value="PEROXIDASE"/>
    <property type="match status" value="1"/>
</dbReference>
<keyword evidence="18" id="KW-0732">Signal</keyword>
<evidence type="ECO:0000256" key="16">
    <source>
        <dbReference type="PIRSR" id="PIRSR600823-4"/>
    </source>
</evidence>
<comment type="catalytic activity">
    <reaction evidence="1 18">
        <text>2 a phenolic donor + H2O2 = 2 a phenolic radical donor + 2 H2O</text>
        <dbReference type="Rhea" id="RHEA:56136"/>
        <dbReference type="ChEBI" id="CHEBI:15377"/>
        <dbReference type="ChEBI" id="CHEBI:16240"/>
        <dbReference type="ChEBI" id="CHEBI:139520"/>
        <dbReference type="ChEBI" id="CHEBI:139521"/>
        <dbReference type="EC" id="1.11.1.7"/>
    </reaction>
</comment>
<feature type="domain" description="Plant heme peroxidase family profile" evidence="19">
    <location>
        <begin position="34"/>
        <end position="333"/>
    </location>
</feature>
<dbReference type="FunFam" id="1.10.520.10:FF:000001">
    <property type="entry name" value="Peroxidase"/>
    <property type="match status" value="1"/>
</dbReference>
<dbReference type="OrthoDB" id="2113341at2759"/>
<dbReference type="KEGG" id="sbi:8086302"/>
<evidence type="ECO:0000256" key="4">
    <source>
        <dbReference type="ARBA" id="ARBA00022559"/>
    </source>
</evidence>
<keyword evidence="10 17" id="KW-1015">Disulfide bond</keyword>
<dbReference type="PROSITE" id="PS51257">
    <property type="entry name" value="PROKAR_LIPOPROTEIN"/>
    <property type="match status" value="1"/>
</dbReference>
<dbReference type="Proteomes" id="UP000807115">
    <property type="component" value="Chromosome 3"/>
</dbReference>
<feature type="signal peptide" evidence="18">
    <location>
        <begin position="1"/>
        <end position="33"/>
    </location>
</feature>
<sequence>MAGERMSTSSGGFAGLVACVATVCLLLPTGSRAQLKVGFYNTTCPNAEALVRQVVTAAFANNSGVAPGLIRLHFHDCFVRGCDASVLLSVNPAGGNTERQSRANNPSLRGFDVIDAAKAAVERSCPRTVSCADIVAFAARDSVNLTGKLFYQVPAGRRDGRVSNETEADTNLLGPDSTAQVLIDGFRRKNLTVEDMVVLSGSHTIGRSHCASFLATNRRRLADGTISAAYQALLEALCPPSPGQFDPNTTEIDVSTPAVLDNNYYKLLPLNLGLHFSDDQLIRNATLAPLANAFAADETLWKQKFAAAMVKMGNIDVKTGTTDEIRLNCSVVNPSSSSAAAAGVIEMLFPADEVATS</sequence>
<feature type="binding site" evidence="15">
    <location>
        <position position="256"/>
    </location>
    <ligand>
        <name>Ca(2+)</name>
        <dbReference type="ChEBI" id="CHEBI:29108"/>
        <label>2</label>
    </ligand>
</feature>
<feature type="disulfide bond" evidence="17">
    <location>
        <begin position="44"/>
        <end position="125"/>
    </location>
</feature>
<feature type="disulfide bond" evidence="17">
    <location>
        <begin position="131"/>
        <end position="329"/>
    </location>
</feature>
<dbReference type="InterPro" id="IPR010255">
    <property type="entry name" value="Haem_peroxidase_sf"/>
</dbReference>
<evidence type="ECO:0000256" key="13">
    <source>
        <dbReference type="ARBA" id="ARBA00023324"/>
    </source>
</evidence>
<dbReference type="EMBL" id="CM027682">
    <property type="protein sequence ID" value="KAG0537579.1"/>
    <property type="molecule type" value="Genomic_DNA"/>
</dbReference>
<evidence type="ECO:0000256" key="9">
    <source>
        <dbReference type="ARBA" id="ARBA00023004"/>
    </source>
</evidence>
<dbReference type="GO" id="GO:0042744">
    <property type="term" value="P:hydrogen peroxide catabolic process"/>
    <property type="evidence" value="ECO:0007669"/>
    <property type="project" value="UniProtKB-KW"/>
</dbReference>
<feature type="disulfide bond" evidence="17">
    <location>
        <begin position="210"/>
        <end position="238"/>
    </location>
</feature>
<evidence type="ECO:0000256" key="18">
    <source>
        <dbReference type="RuleBase" id="RU362060"/>
    </source>
</evidence>
<comment type="similarity">
    <text evidence="3">Belongs to the peroxidase family. Ascorbate peroxidase subfamily.</text>
</comment>
<comment type="function">
    <text evidence="18">Removal of H(2)O(2), oxidation of toxic reductants, biosynthesis and degradation of lignin, suberization, auxin catabolism, response to environmental stresses such as wounding, pathogen attack and oxidative stress.</text>
</comment>
<dbReference type="Pfam" id="PF00141">
    <property type="entry name" value="peroxidase"/>
    <property type="match status" value="1"/>
</dbReference>
<name>A0A921UMV6_SORBI</name>
<organism evidence="20 21">
    <name type="scientific">Sorghum bicolor</name>
    <name type="common">Sorghum</name>
    <name type="synonym">Sorghum vulgare</name>
    <dbReference type="NCBI Taxonomy" id="4558"/>
    <lineage>
        <taxon>Eukaryota</taxon>
        <taxon>Viridiplantae</taxon>
        <taxon>Streptophyta</taxon>
        <taxon>Embryophyta</taxon>
        <taxon>Tracheophyta</taxon>
        <taxon>Spermatophyta</taxon>
        <taxon>Magnoliopsida</taxon>
        <taxon>Liliopsida</taxon>
        <taxon>Poales</taxon>
        <taxon>Poaceae</taxon>
        <taxon>PACMAD clade</taxon>
        <taxon>Panicoideae</taxon>
        <taxon>Andropogonodae</taxon>
        <taxon>Andropogoneae</taxon>
        <taxon>Sorghinae</taxon>
        <taxon>Sorghum</taxon>
    </lineage>
</organism>
<dbReference type="InterPro" id="IPR002016">
    <property type="entry name" value="Haem_peroxidase"/>
</dbReference>
<evidence type="ECO:0000256" key="15">
    <source>
        <dbReference type="PIRSR" id="PIRSR600823-3"/>
    </source>
</evidence>
<protein>
    <recommendedName>
        <fullName evidence="18">Peroxidase</fullName>
        <ecNumber evidence="18">1.11.1.7</ecNumber>
    </recommendedName>
</protein>
<feature type="chain" id="PRO_5038159961" description="Peroxidase" evidence="18">
    <location>
        <begin position="34"/>
        <end position="357"/>
    </location>
</feature>
<keyword evidence="5 18" id="KW-0349">Heme</keyword>
<gene>
    <name evidence="20" type="ORF">BDA96_03G160600</name>
</gene>
<keyword evidence="8 18" id="KW-0560">Oxidoreductase</keyword>
<reference evidence="20" key="1">
    <citation type="journal article" date="2019" name="BMC Genomics">
        <title>A new reference genome for Sorghum bicolor reveals high levels of sequence similarity between sweet and grain genotypes: implications for the genetics of sugar metabolism.</title>
        <authorList>
            <person name="Cooper E.A."/>
            <person name="Brenton Z.W."/>
            <person name="Flinn B.S."/>
            <person name="Jenkins J."/>
            <person name="Shu S."/>
            <person name="Flowers D."/>
            <person name="Luo F."/>
            <person name="Wang Y."/>
            <person name="Xia P."/>
            <person name="Barry K."/>
            <person name="Daum C."/>
            <person name="Lipzen A."/>
            <person name="Yoshinaga Y."/>
            <person name="Schmutz J."/>
            <person name="Saski C."/>
            <person name="Vermerris W."/>
            <person name="Kresovich S."/>
        </authorList>
    </citation>
    <scope>NUCLEOTIDE SEQUENCE</scope>
</reference>
<feature type="binding site" evidence="15">
    <location>
        <position position="79"/>
    </location>
    <ligand>
        <name>Ca(2+)</name>
        <dbReference type="ChEBI" id="CHEBI:29108"/>
        <label>1</label>
    </ligand>
</feature>
<feature type="binding site" evidence="15">
    <location>
        <position position="83"/>
    </location>
    <ligand>
        <name>Ca(2+)</name>
        <dbReference type="ChEBI" id="CHEBI:29108"/>
        <label>1</label>
    </ligand>
</feature>
<evidence type="ECO:0000256" key="1">
    <source>
        <dbReference type="ARBA" id="ARBA00000189"/>
    </source>
</evidence>
<keyword evidence="4 18" id="KW-0575">Peroxidase</keyword>
<evidence type="ECO:0000256" key="3">
    <source>
        <dbReference type="ARBA" id="ARBA00006873"/>
    </source>
</evidence>
<keyword evidence="9 15" id="KW-0408">Iron</keyword>
<dbReference type="Gene3D" id="1.10.420.10">
    <property type="entry name" value="Peroxidase, domain 2"/>
    <property type="match status" value="1"/>
</dbReference>
<keyword evidence="7 15" id="KW-0106">Calcium</keyword>
<proteinExistence type="inferred from homology"/>
<dbReference type="PROSITE" id="PS50873">
    <property type="entry name" value="PEROXIDASE_4"/>
    <property type="match status" value="1"/>
</dbReference>
<feature type="site" description="Transition state stabilizer" evidence="16">
    <location>
        <position position="71"/>
    </location>
</feature>
<dbReference type="OMA" id="HCDSFLF"/>
<dbReference type="PROSITE" id="PS00436">
    <property type="entry name" value="PEROXIDASE_2"/>
    <property type="match status" value="1"/>
</dbReference>
<dbReference type="PRINTS" id="PR00458">
    <property type="entry name" value="PEROXIDASE"/>
</dbReference>
<comment type="cofactor">
    <cofactor evidence="15 18">
        <name>Ca(2+)</name>
        <dbReference type="ChEBI" id="CHEBI:29108"/>
    </cofactor>
    <text evidence="15 18">Binds 2 calcium ions per subunit.</text>
</comment>
<evidence type="ECO:0000259" key="19">
    <source>
        <dbReference type="PROSITE" id="PS50873"/>
    </source>
</evidence>
<dbReference type="SUPFAM" id="SSF48113">
    <property type="entry name" value="Heme-dependent peroxidases"/>
    <property type="match status" value="1"/>
</dbReference>
<dbReference type="Gene3D" id="1.10.520.10">
    <property type="match status" value="1"/>
</dbReference>
<dbReference type="Gramene" id="EES00687">
    <property type="protein sequence ID" value="EES00687"/>
    <property type="gene ID" value="SORBI_3003G152100"/>
</dbReference>
<feature type="binding site" evidence="15">
    <location>
        <position position="253"/>
    </location>
    <ligand>
        <name>Ca(2+)</name>
        <dbReference type="ChEBI" id="CHEBI:29108"/>
        <label>2</label>
    </ligand>
</feature>
<evidence type="ECO:0000256" key="6">
    <source>
        <dbReference type="ARBA" id="ARBA00022723"/>
    </source>
</evidence>
<feature type="binding site" evidence="15">
    <location>
        <position position="261"/>
    </location>
    <ligand>
        <name>Ca(2+)</name>
        <dbReference type="ChEBI" id="CHEBI:29108"/>
        <label>2</label>
    </ligand>
</feature>
<dbReference type="GO" id="GO:0006979">
    <property type="term" value="P:response to oxidative stress"/>
    <property type="evidence" value="ECO:0007669"/>
    <property type="project" value="UniProtKB-UniRule"/>
</dbReference>
<feature type="binding site" evidence="15">
    <location>
        <position position="81"/>
    </location>
    <ligand>
        <name>Ca(2+)</name>
        <dbReference type="ChEBI" id="CHEBI:29108"/>
        <label>1</label>
    </ligand>
</feature>
<evidence type="ECO:0000256" key="12">
    <source>
        <dbReference type="ARBA" id="ARBA00023283"/>
    </source>
</evidence>
<feature type="binding site" evidence="15">
    <location>
        <position position="98"/>
    </location>
    <ligand>
        <name>Ca(2+)</name>
        <dbReference type="ChEBI" id="CHEBI:29108"/>
        <label>1</label>
    </ligand>
</feature>
<evidence type="ECO:0000256" key="2">
    <source>
        <dbReference type="ARBA" id="ARBA00004613"/>
    </source>
</evidence>
<evidence type="ECO:0000256" key="11">
    <source>
        <dbReference type="ARBA" id="ARBA00023180"/>
    </source>
</evidence>
<evidence type="ECO:0000256" key="14">
    <source>
        <dbReference type="PIRSR" id="PIRSR600823-1"/>
    </source>
</evidence>
<accession>A0A921UMV6</accession>
<dbReference type="AlphaFoldDB" id="A0A921UMV6"/>
<dbReference type="GO" id="GO:0005576">
    <property type="term" value="C:extracellular region"/>
    <property type="evidence" value="ECO:0007669"/>
    <property type="project" value="UniProtKB-SubCell"/>
</dbReference>
<keyword evidence="18" id="KW-0964">Secreted</keyword>
<keyword evidence="12" id="KW-0873">Pyrrolidone carboxylic acid</keyword>
<comment type="caution">
    <text evidence="20">The sequence shown here is derived from an EMBL/GenBank/DDBJ whole genome shotgun (WGS) entry which is preliminary data.</text>
</comment>
<feature type="binding site" description="axial binding residue" evidence="15">
    <location>
        <position position="203"/>
    </location>
    <ligand>
        <name>heme b</name>
        <dbReference type="ChEBI" id="CHEBI:60344"/>
    </ligand>
    <ligandPart>
        <name>Fe</name>
        <dbReference type="ChEBI" id="CHEBI:18248"/>
    </ligandPart>
</feature>